<comment type="caution">
    <text evidence="5">The sequence shown here is derived from an EMBL/GenBank/DDBJ whole genome shotgun (WGS) entry which is preliminary data.</text>
</comment>
<organism evidence="5 6">
    <name type="scientific">Candidatus Adlerbacteria bacterium RIFCSPHIGHO2_12_FULL_53_18</name>
    <dbReference type="NCBI Taxonomy" id="1797242"/>
    <lineage>
        <taxon>Bacteria</taxon>
        <taxon>Candidatus Adleribacteriota</taxon>
    </lineage>
</organism>
<evidence type="ECO:0000313" key="5">
    <source>
        <dbReference type="EMBL" id="OGC84595.1"/>
    </source>
</evidence>
<dbReference type="EMBL" id="MEWW01000013">
    <property type="protein sequence ID" value="OGC84595.1"/>
    <property type="molecule type" value="Genomic_DNA"/>
</dbReference>
<gene>
    <name evidence="5" type="ORF">A3F55_00905</name>
</gene>
<evidence type="ECO:0000256" key="4">
    <source>
        <dbReference type="SAM" id="MobiDB-lite"/>
    </source>
</evidence>
<dbReference type="Proteomes" id="UP000178091">
    <property type="component" value="Unassembled WGS sequence"/>
</dbReference>
<dbReference type="SUPFAM" id="SSF54565">
    <property type="entry name" value="Ribosomal protein S16"/>
    <property type="match status" value="1"/>
</dbReference>
<evidence type="ECO:0000313" key="6">
    <source>
        <dbReference type="Proteomes" id="UP000178091"/>
    </source>
</evidence>
<reference evidence="5 6" key="1">
    <citation type="journal article" date="2016" name="Nat. Commun.">
        <title>Thousands of microbial genomes shed light on interconnected biogeochemical processes in an aquifer system.</title>
        <authorList>
            <person name="Anantharaman K."/>
            <person name="Brown C.T."/>
            <person name="Hug L.A."/>
            <person name="Sharon I."/>
            <person name="Castelle C.J."/>
            <person name="Probst A.J."/>
            <person name="Thomas B.C."/>
            <person name="Singh A."/>
            <person name="Wilkins M.J."/>
            <person name="Karaoz U."/>
            <person name="Brodie E.L."/>
            <person name="Williams K.H."/>
            <person name="Hubbard S.S."/>
            <person name="Banfield J.F."/>
        </authorList>
    </citation>
    <scope>NUCLEOTIDE SEQUENCE [LARGE SCALE GENOMIC DNA]</scope>
</reference>
<evidence type="ECO:0000256" key="2">
    <source>
        <dbReference type="ARBA" id="ARBA00023274"/>
    </source>
</evidence>
<keyword evidence="2" id="KW-0687">Ribonucleoprotein</keyword>
<accession>A0A1F4XSE5</accession>
<dbReference type="InterPro" id="IPR023803">
    <property type="entry name" value="Ribosomal_bS16_dom_sf"/>
</dbReference>
<dbReference type="GO" id="GO:0003735">
    <property type="term" value="F:structural constituent of ribosome"/>
    <property type="evidence" value="ECO:0007669"/>
    <property type="project" value="InterPro"/>
</dbReference>
<dbReference type="Gene3D" id="3.30.1320.10">
    <property type="match status" value="1"/>
</dbReference>
<evidence type="ECO:0000256" key="3">
    <source>
        <dbReference type="ARBA" id="ARBA00035310"/>
    </source>
</evidence>
<sequence>MLTIRLQRVGRKNDPSFRVILVESKRAAKTGNFNELLGSYDARSDRVALKADRIKHWIGMGATVSDTVHNLLISQKIIEGKKINVLPQKSPPKKEEEVATPTPEGVGAPTESVGEAPVVAKGDNVVAEEKASA</sequence>
<feature type="region of interest" description="Disordered" evidence="4">
    <location>
        <begin position="86"/>
        <end position="133"/>
    </location>
</feature>
<protein>
    <recommendedName>
        <fullName evidence="3">30S ribosomal protein S16</fullName>
    </recommendedName>
</protein>
<evidence type="ECO:0000256" key="1">
    <source>
        <dbReference type="ARBA" id="ARBA00022980"/>
    </source>
</evidence>
<dbReference type="GO" id="GO:0005737">
    <property type="term" value="C:cytoplasm"/>
    <property type="evidence" value="ECO:0007669"/>
    <property type="project" value="UniProtKB-ARBA"/>
</dbReference>
<proteinExistence type="predicted"/>
<dbReference type="Pfam" id="PF00886">
    <property type="entry name" value="Ribosomal_S16"/>
    <property type="match status" value="1"/>
</dbReference>
<dbReference type="PANTHER" id="PTHR12919:SF20">
    <property type="entry name" value="SMALL RIBOSOMAL SUBUNIT PROTEIN BS16M"/>
    <property type="match status" value="1"/>
</dbReference>
<dbReference type="GO" id="GO:0006412">
    <property type="term" value="P:translation"/>
    <property type="evidence" value="ECO:0007669"/>
    <property type="project" value="InterPro"/>
</dbReference>
<dbReference type="GO" id="GO:0015935">
    <property type="term" value="C:small ribosomal subunit"/>
    <property type="evidence" value="ECO:0007669"/>
    <property type="project" value="TreeGrafter"/>
</dbReference>
<keyword evidence="1 5" id="KW-0689">Ribosomal protein</keyword>
<name>A0A1F4XSE5_9BACT</name>
<dbReference type="AlphaFoldDB" id="A0A1F4XSE5"/>
<dbReference type="NCBIfam" id="TIGR00002">
    <property type="entry name" value="S16"/>
    <property type="match status" value="1"/>
</dbReference>
<dbReference type="PANTHER" id="PTHR12919">
    <property type="entry name" value="30S RIBOSOMAL PROTEIN S16"/>
    <property type="match status" value="1"/>
</dbReference>
<dbReference type="InterPro" id="IPR000307">
    <property type="entry name" value="Ribosomal_bS16"/>
</dbReference>